<feature type="compositionally biased region" description="Basic and acidic residues" evidence="8">
    <location>
        <begin position="895"/>
        <end position="908"/>
    </location>
</feature>
<feature type="compositionally biased region" description="Basic and acidic residues" evidence="8">
    <location>
        <begin position="283"/>
        <end position="296"/>
    </location>
</feature>
<dbReference type="Pfam" id="PF00443">
    <property type="entry name" value="UCH"/>
    <property type="match status" value="1"/>
</dbReference>
<dbReference type="OrthoDB" id="6287070at2759"/>
<evidence type="ECO:0000256" key="8">
    <source>
        <dbReference type="SAM" id="MobiDB-lite"/>
    </source>
</evidence>
<dbReference type="InterPro" id="IPR050164">
    <property type="entry name" value="Peptidase_C19"/>
</dbReference>
<proteinExistence type="inferred from homology"/>
<feature type="compositionally biased region" description="Basic residues" evidence="8">
    <location>
        <begin position="885"/>
        <end position="894"/>
    </location>
</feature>
<accession>A0A0F4ZAN4</accession>
<feature type="compositionally biased region" description="Basic and acidic residues" evidence="8">
    <location>
        <begin position="834"/>
        <end position="848"/>
    </location>
</feature>
<reference evidence="10 11" key="1">
    <citation type="submission" date="2015-03" db="EMBL/GenBank/DDBJ databases">
        <authorList>
            <person name="Radwan O."/>
            <person name="Al-Naeli F.A."/>
            <person name="Rendon G.A."/>
            <person name="Fields C."/>
        </authorList>
    </citation>
    <scope>NUCLEOTIDE SEQUENCE [LARGE SCALE GENOMIC DNA]</scope>
    <source>
        <strain evidence="10">CR-DP1</strain>
    </source>
</reference>
<feature type="region of interest" description="Disordered" evidence="8">
    <location>
        <begin position="754"/>
        <end position="786"/>
    </location>
</feature>
<dbReference type="InterPro" id="IPR028889">
    <property type="entry name" value="USP"/>
</dbReference>
<dbReference type="EMBL" id="LAEV01001948">
    <property type="protein sequence ID" value="KKA26898.1"/>
    <property type="molecule type" value="Genomic_DNA"/>
</dbReference>
<dbReference type="InterPro" id="IPR001394">
    <property type="entry name" value="Peptidase_C19_UCH"/>
</dbReference>
<evidence type="ECO:0000313" key="10">
    <source>
        <dbReference type="EMBL" id="KKA26898.1"/>
    </source>
</evidence>
<dbReference type="GO" id="GO:0004843">
    <property type="term" value="F:cysteine-type deubiquitinase activity"/>
    <property type="evidence" value="ECO:0007669"/>
    <property type="project" value="UniProtKB-EC"/>
</dbReference>
<dbReference type="PROSITE" id="PS50235">
    <property type="entry name" value="USP_3"/>
    <property type="match status" value="1"/>
</dbReference>
<dbReference type="InterPro" id="IPR038765">
    <property type="entry name" value="Papain-like_cys_pep_sf"/>
</dbReference>
<evidence type="ECO:0000256" key="4">
    <source>
        <dbReference type="ARBA" id="ARBA00022670"/>
    </source>
</evidence>
<dbReference type="GO" id="GO:0006508">
    <property type="term" value="P:proteolysis"/>
    <property type="evidence" value="ECO:0007669"/>
    <property type="project" value="UniProtKB-KW"/>
</dbReference>
<feature type="region of interest" description="Disordered" evidence="8">
    <location>
        <begin position="798"/>
        <end position="908"/>
    </location>
</feature>
<dbReference type="AlphaFoldDB" id="A0A0F4ZAN4"/>
<dbReference type="PANTHER" id="PTHR24006">
    <property type="entry name" value="UBIQUITIN CARBOXYL-TERMINAL HYDROLASE"/>
    <property type="match status" value="1"/>
</dbReference>
<feature type="compositionally biased region" description="Polar residues" evidence="8">
    <location>
        <begin position="712"/>
        <end position="736"/>
    </location>
</feature>
<feature type="region of interest" description="Disordered" evidence="8">
    <location>
        <begin position="601"/>
        <end position="654"/>
    </location>
</feature>
<keyword evidence="6" id="KW-0378">Hydrolase</keyword>
<keyword evidence="7" id="KW-0788">Thiol protease</keyword>
<feature type="region of interest" description="Disordered" evidence="8">
    <location>
        <begin position="283"/>
        <end position="359"/>
    </location>
</feature>
<dbReference type="GO" id="GO:0016579">
    <property type="term" value="P:protein deubiquitination"/>
    <property type="evidence" value="ECO:0007669"/>
    <property type="project" value="InterPro"/>
</dbReference>
<dbReference type="PANTHER" id="PTHR24006:SF722">
    <property type="entry name" value="UBIQUITIN CARBOXYL-TERMINAL HYDROLASE 48"/>
    <property type="match status" value="1"/>
</dbReference>
<evidence type="ECO:0000256" key="3">
    <source>
        <dbReference type="ARBA" id="ARBA00012759"/>
    </source>
</evidence>
<gene>
    <name evidence="10" type="ORF">TD95_002139</name>
</gene>
<comment type="similarity">
    <text evidence="2">Belongs to the peptidase C19 family.</text>
</comment>
<feature type="compositionally biased region" description="Polar residues" evidence="8">
    <location>
        <begin position="849"/>
        <end position="865"/>
    </location>
</feature>
<evidence type="ECO:0000259" key="9">
    <source>
        <dbReference type="PROSITE" id="PS50235"/>
    </source>
</evidence>
<evidence type="ECO:0000313" key="11">
    <source>
        <dbReference type="Proteomes" id="UP000033483"/>
    </source>
</evidence>
<dbReference type="Proteomes" id="UP000033483">
    <property type="component" value="Unassembled WGS sequence"/>
</dbReference>
<feature type="compositionally biased region" description="Polar residues" evidence="8">
    <location>
        <begin position="874"/>
        <end position="883"/>
    </location>
</feature>
<evidence type="ECO:0000256" key="1">
    <source>
        <dbReference type="ARBA" id="ARBA00000707"/>
    </source>
</evidence>
<dbReference type="GO" id="GO:0005634">
    <property type="term" value="C:nucleus"/>
    <property type="evidence" value="ECO:0007669"/>
    <property type="project" value="UniProtKB-SubCell"/>
</dbReference>
<protein>
    <recommendedName>
        <fullName evidence="3">ubiquitinyl hydrolase 1</fullName>
        <ecNumber evidence="3">3.4.19.12</ecNumber>
    </recommendedName>
</protein>
<comment type="catalytic activity">
    <reaction evidence="1">
        <text>Thiol-dependent hydrolysis of ester, thioester, amide, peptide and isopeptide bonds formed by the C-terminal Gly of ubiquitin (a 76-residue protein attached to proteins as an intracellular targeting signal).</text>
        <dbReference type="EC" id="3.4.19.12"/>
    </reaction>
</comment>
<comment type="caution">
    <text evidence="10">The sequence shown here is derived from an EMBL/GenBank/DDBJ whole genome shotgun (WGS) entry which is preliminary data.</text>
</comment>
<dbReference type="Gene3D" id="3.90.70.10">
    <property type="entry name" value="Cysteine proteinases"/>
    <property type="match status" value="2"/>
</dbReference>
<sequence length="908" mass="100552">MKSRMFGSRAEKREKFTNGTDVPGDDEKTLQPHKNKPSFFGLFSPDNKTMSSEPPTEKDYEGVRMNVVRSQADSEGLPCVPEAVLQNTFNSIIGGKNVDKTLQYLKVQNMAVRGIIQPYDSNVTMKGAKNRQGVSCYLDALLFAMFAKLNAFEYMLQGQPEDENKRNLAIYLRAWVNMLRSGTLIDTDLTALIQDSLAKCGWPEANLVKQQDTSEAFSFITETLELPLLRLQVDLYHPAQNDEADHRFVEERLLNIAVPSVEDGKPIRLESCLMEYFNSRVEVQRQDPENDKKSQPEVRITPVNDEADAGGVASDKADVTTIGYKSDEDADRVPSPAPLSRVRSSDSTMRSRVEKHSAPMRRSFTLPTSESSIPRRRSLSLIQRVKVTEDGKVTPAPVSKDLSSVRDSDPDDKNFTNVITIPAWQVFRWIPWYAPDKQEPMSDDDVIRNFNQRPVIGICLKRYKYHEDGTISKVHTEVDIPDSLRLPHIITEGSDSLNDSSSLSTEYKLVLQSVVSHQGRRFDEGHYVSFARVAPKILTENRRHESDPPPDYEEAQWVKFDDLKPAGKKVVPVDNIKEALKAETPYMLFYQIVPVMDDNEPTTSNSVLPPSYRESKPKLIVTPCGTSSDPYNRIMVSSDPPEQPKPTKSANRIGSCCTPGADYFPVFSKLGDTMDTDFHNPTNVAPSPRASSEESSRAARPSLDVPTDKSTRTSGQFSEASRPATSSQIDSGINTERGSSGRFGFGRAVVRFSRSASRHSRSSSHSTSLVDDNHSPGPFSSDNRKSISLSNLTRSFGAKDVGKDKTSDVPLPVSGSDSCAAHVSVAEPQSRTPRPSEQRDVPASDASKDSTGTTTTDAVNGSVGTENGEADQASPDNTEAEASTTKRRKRRGKKKADGQDDDRQCVVM</sequence>
<evidence type="ECO:0000256" key="7">
    <source>
        <dbReference type="ARBA" id="ARBA00022807"/>
    </source>
</evidence>
<feature type="domain" description="USP" evidence="9">
    <location>
        <begin position="126"/>
        <end position="593"/>
    </location>
</feature>
<feature type="region of interest" description="Disordered" evidence="8">
    <location>
        <begin position="675"/>
        <end position="742"/>
    </location>
</feature>
<name>A0A0F4ZAN4_9PEZI</name>
<evidence type="ECO:0000256" key="2">
    <source>
        <dbReference type="ARBA" id="ARBA00009085"/>
    </source>
</evidence>
<keyword evidence="4" id="KW-0645">Protease</keyword>
<feature type="region of interest" description="Disordered" evidence="8">
    <location>
        <begin position="1"/>
        <end position="58"/>
    </location>
</feature>
<organism evidence="10 11">
    <name type="scientific">Thielaviopsis punctulata</name>
    <dbReference type="NCBI Taxonomy" id="72032"/>
    <lineage>
        <taxon>Eukaryota</taxon>
        <taxon>Fungi</taxon>
        <taxon>Dikarya</taxon>
        <taxon>Ascomycota</taxon>
        <taxon>Pezizomycotina</taxon>
        <taxon>Sordariomycetes</taxon>
        <taxon>Hypocreomycetidae</taxon>
        <taxon>Microascales</taxon>
        <taxon>Ceratocystidaceae</taxon>
        <taxon>Thielaviopsis</taxon>
    </lineage>
</organism>
<evidence type="ECO:0000256" key="5">
    <source>
        <dbReference type="ARBA" id="ARBA00022786"/>
    </source>
</evidence>
<dbReference type="SUPFAM" id="SSF54001">
    <property type="entry name" value="Cysteine proteinases"/>
    <property type="match status" value="1"/>
</dbReference>
<dbReference type="GO" id="GO:0005829">
    <property type="term" value="C:cytosol"/>
    <property type="evidence" value="ECO:0007669"/>
    <property type="project" value="TreeGrafter"/>
</dbReference>
<dbReference type="EC" id="3.4.19.12" evidence="3"/>
<keyword evidence="11" id="KW-1185">Reference proteome</keyword>
<evidence type="ECO:0000256" key="6">
    <source>
        <dbReference type="ARBA" id="ARBA00022801"/>
    </source>
</evidence>
<keyword evidence="5" id="KW-0833">Ubl conjugation pathway</keyword>